<protein>
    <submittedName>
        <fullName evidence="8">Iron transporter</fullName>
    </submittedName>
</protein>
<evidence type="ECO:0000256" key="5">
    <source>
        <dbReference type="ARBA" id="ARBA00023136"/>
    </source>
</evidence>
<keyword evidence="7" id="KW-0732">Signal</keyword>
<name>A0A150F207_9BACI</name>
<feature type="transmembrane region" description="Helical" evidence="6">
    <location>
        <begin position="255"/>
        <end position="277"/>
    </location>
</feature>
<keyword evidence="4 6" id="KW-1133">Transmembrane helix</keyword>
<feature type="transmembrane region" description="Helical" evidence="6">
    <location>
        <begin position="289"/>
        <end position="310"/>
    </location>
</feature>
<keyword evidence="5 6" id="KW-0472">Membrane</keyword>
<accession>A0A150F207</accession>
<dbReference type="PANTHER" id="PTHR31632">
    <property type="entry name" value="IRON TRANSPORTER FTH1"/>
    <property type="match status" value="1"/>
</dbReference>
<organism evidence="8 9">
    <name type="scientific">Bacillus nakamurai</name>
    <dbReference type="NCBI Taxonomy" id="1793963"/>
    <lineage>
        <taxon>Bacteria</taxon>
        <taxon>Bacillati</taxon>
        <taxon>Bacillota</taxon>
        <taxon>Bacilli</taxon>
        <taxon>Bacillales</taxon>
        <taxon>Bacillaceae</taxon>
        <taxon>Bacillus</taxon>
    </lineage>
</organism>
<dbReference type="AlphaFoldDB" id="A0A150F207"/>
<reference evidence="9" key="1">
    <citation type="submission" date="2016-02" db="EMBL/GenBank/DDBJ databases">
        <authorList>
            <person name="Dunlap C."/>
        </authorList>
    </citation>
    <scope>NUCLEOTIDE SEQUENCE [LARGE SCALE GENOMIC DNA]</scope>
    <source>
        <strain evidence="9">NRRL B-41092</strain>
    </source>
</reference>
<evidence type="ECO:0000313" key="9">
    <source>
        <dbReference type="Proteomes" id="UP000075430"/>
    </source>
</evidence>
<sequence>MARKIAFMLFSLLVIFSSSAVAKGADPIASLINLNQQMIQSAKDGDIHSVEKTFSQFKTVWKKEEPNIKKENTSSYSKMNSNIAMISLSLINKDTNKVEEELSDLASHLETYRQAVTLKDAANGNSRLSLSAYIQSLKETKQLIKSRQTAEASAKIDQLVTNWLAVEGDVVSQSKTAYTTSEENLALMKAEAEMHPDQAIKHIDEMIQLLEPIASSSYSWWDAALIPVREGMEALLVIGALLTMTKKARVTHSTAWIWGGASLGMLVSLCAGIGVTLLFSSNVFGENNFLIGGVTGILSAVMLLYVGVWLHRNASMDKWREKINTQKAQALKKGSLLSFALIAFLAVVREGLETVIFFIGLVGKLSLTELIGGTAAGLLILAAAGFLMIKLGMRIPLKPFFLLSMAVVLYMCVKFLGTGVHSLQLADILPSDTESWLPSVSFLGIYPSIYSTIPQLFIFGFLAIALVMEIIKLKSNRREVAK</sequence>
<evidence type="ECO:0000256" key="7">
    <source>
        <dbReference type="SAM" id="SignalP"/>
    </source>
</evidence>
<feature type="chain" id="PRO_5038728610" evidence="7">
    <location>
        <begin position="23"/>
        <end position="482"/>
    </location>
</feature>
<evidence type="ECO:0000256" key="1">
    <source>
        <dbReference type="ARBA" id="ARBA00004141"/>
    </source>
</evidence>
<feature type="transmembrane region" description="Helical" evidence="6">
    <location>
        <begin position="443"/>
        <end position="468"/>
    </location>
</feature>
<dbReference type="Proteomes" id="UP000075430">
    <property type="component" value="Unassembled WGS sequence"/>
</dbReference>
<feature type="transmembrane region" description="Helical" evidence="6">
    <location>
        <begin position="355"/>
        <end position="388"/>
    </location>
</feature>
<keyword evidence="3 6" id="KW-0812">Transmembrane</keyword>
<evidence type="ECO:0000313" key="8">
    <source>
        <dbReference type="EMBL" id="KXZ13000.1"/>
    </source>
</evidence>
<keyword evidence="9" id="KW-1185">Reference proteome</keyword>
<dbReference type="Pfam" id="PF03239">
    <property type="entry name" value="FTR1"/>
    <property type="match status" value="1"/>
</dbReference>
<evidence type="ECO:0000256" key="2">
    <source>
        <dbReference type="ARBA" id="ARBA00008333"/>
    </source>
</evidence>
<dbReference type="OrthoDB" id="8215804at2"/>
<dbReference type="InterPro" id="IPR004923">
    <property type="entry name" value="FTR1/Fip1/EfeU"/>
</dbReference>
<dbReference type="GO" id="GO:0015093">
    <property type="term" value="F:ferrous iron transmembrane transporter activity"/>
    <property type="evidence" value="ECO:0007669"/>
    <property type="project" value="TreeGrafter"/>
</dbReference>
<dbReference type="EMBL" id="LSBA01000039">
    <property type="protein sequence ID" value="KXZ13000.1"/>
    <property type="molecule type" value="Genomic_DNA"/>
</dbReference>
<proteinExistence type="inferred from homology"/>
<dbReference type="PANTHER" id="PTHR31632:SF2">
    <property type="entry name" value="PLASMA MEMBRANE IRON PERMEASE"/>
    <property type="match status" value="1"/>
</dbReference>
<dbReference type="STRING" id="1793963.AXI58_04780"/>
<dbReference type="GO" id="GO:0033573">
    <property type="term" value="C:high-affinity iron permease complex"/>
    <property type="evidence" value="ECO:0007669"/>
    <property type="project" value="InterPro"/>
</dbReference>
<comment type="similarity">
    <text evidence="2">Belongs to the oxidase-dependent Fe transporter (OFeT) (TC 9.A.10.1) family.</text>
</comment>
<feature type="transmembrane region" description="Helical" evidence="6">
    <location>
        <begin position="330"/>
        <end position="349"/>
    </location>
</feature>
<feature type="signal peptide" evidence="7">
    <location>
        <begin position="1"/>
        <end position="22"/>
    </location>
</feature>
<feature type="transmembrane region" description="Helical" evidence="6">
    <location>
        <begin position="400"/>
        <end position="423"/>
    </location>
</feature>
<dbReference type="RefSeq" id="WP_061523229.1">
    <property type="nucleotide sequence ID" value="NZ_JARLZY010000012.1"/>
</dbReference>
<evidence type="ECO:0000256" key="4">
    <source>
        <dbReference type="ARBA" id="ARBA00022989"/>
    </source>
</evidence>
<comment type="caution">
    <text evidence="8">The sequence shown here is derived from an EMBL/GenBank/DDBJ whole genome shotgun (WGS) entry which is preliminary data.</text>
</comment>
<comment type="subcellular location">
    <subcellularLocation>
        <location evidence="1">Membrane</location>
        <topology evidence="1">Multi-pass membrane protein</topology>
    </subcellularLocation>
</comment>
<gene>
    <name evidence="8" type="ORF">AXI58_04780</name>
</gene>
<evidence type="ECO:0000256" key="3">
    <source>
        <dbReference type="ARBA" id="ARBA00022692"/>
    </source>
</evidence>
<evidence type="ECO:0000256" key="6">
    <source>
        <dbReference type="SAM" id="Phobius"/>
    </source>
</evidence>